<feature type="region of interest" description="Disordered" evidence="1">
    <location>
        <begin position="649"/>
        <end position="669"/>
    </location>
</feature>
<evidence type="ECO:0000313" key="4">
    <source>
        <dbReference type="Proteomes" id="UP000716446"/>
    </source>
</evidence>
<evidence type="ECO:0000313" key="3">
    <source>
        <dbReference type="EMBL" id="CAD0082371.1"/>
    </source>
</evidence>
<dbReference type="PANTHER" id="PTHR38795:SF1">
    <property type="entry name" value="DUF6604 DOMAIN-CONTAINING PROTEIN"/>
    <property type="match status" value="1"/>
</dbReference>
<comment type="caution">
    <text evidence="3">The sequence shown here is derived from an EMBL/GenBank/DDBJ whole genome shotgun (WGS) entry which is preliminary data.</text>
</comment>
<feature type="compositionally biased region" description="Basic residues" evidence="1">
    <location>
        <begin position="183"/>
        <end position="203"/>
    </location>
</feature>
<evidence type="ECO:0000256" key="1">
    <source>
        <dbReference type="SAM" id="MobiDB-lite"/>
    </source>
</evidence>
<proteinExistence type="predicted"/>
<organism evidence="3 4">
    <name type="scientific">Aureobasidium vineae</name>
    <dbReference type="NCBI Taxonomy" id="2773715"/>
    <lineage>
        <taxon>Eukaryota</taxon>
        <taxon>Fungi</taxon>
        <taxon>Dikarya</taxon>
        <taxon>Ascomycota</taxon>
        <taxon>Pezizomycotina</taxon>
        <taxon>Dothideomycetes</taxon>
        <taxon>Dothideomycetidae</taxon>
        <taxon>Dothideales</taxon>
        <taxon>Saccotheciaceae</taxon>
        <taxon>Aureobasidium</taxon>
    </lineage>
</organism>
<dbReference type="InterPro" id="IPR016864">
    <property type="entry name" value="UCP028035"/>
</dbReference>
<dbReference type="EMBL" id="CAIJEN010000001">
    <property type="protein sequence ID" value="CAD0082371.1"/>
    <property type="molecule type" value="Genomic_DNA"/>
</dbReference>
<feature type="region of interest" description="Disordered" evidence="1">
    <location>
        <begin position="879"/>
        <end position="898"/>
    </location>
</feature>
<name>A0A9N8J7E7_9PEZI</name>
<dbReference type="PANTHER" id="PTHR38795">
    <property type="entry name" value="DUF6604 DOMAIN-CONTAINING PROTEIN"/>
    <property type="match status" value="1"/>
</dbReference>
<accession>A0A9N8J7E7</accession>
<dbReference type="InterPro" id="IPR046539">
    <property type="entry name" value="DUF6604"/>
</dbReference>
<gene>
    <name evidence="3" type="ORF">AWRI4619_LOCUS938</name>
</gene>
<feature type="domain" description="DUF6604" evidence="2">
    <location>
        <begin position="13"/>
        <end position="287"/>
    </location>
</feature>
<sequence length="898" mass="102443">MSDHNTYLACNGQTRYILWWLCHTSNAILQSMPQGQNNDSEVVVNTTGQVTSKELVSMARMVASRLSQQQIPSTIFRLFQSVISARSSSHAAYVEMASNYENEDMEESNRTHKHFIDRLLEAFEVLGGSEWISSTENGTVEPQSYEEIEEVVFSNAFSALKIHHCTDDLSDDETGSETSPTAKHPRKTRKTKRKQQSRQKKNGLPRTANHPDTLDVPLENFCIVDGPEGDSADYRMALESVFVEWWKLRQHIQLIWLNVAYEGANIAVAGALSEMAIAMVKKTALAVFLEFPAGFDTWRAMTREVQGGDHEHESSFDLGYREASALHTYQDLLDFLIDYQKNRTGRPTKRMQAKLSGWDPCFNLQEASMQERIAWRRSYTINWLYDLVNVFSHIVLQENNISDECRAYETIEWSVKTPYHRPRKLYGMECFAELITTLAMQKPGSDVQSKILSHHVFQLQCMVDSFTTSHGWAPGLRKDHGNYTKPFPGKSPSMDCLKLFLGTHDSEFLSGVGALSDRLKDYQRLSDDRSVPFRITQILLDRFKVQTGDWLGNSERVFTSEVPSRFSSVARNGLWDYSPFLSGVGLVEALEISYRLTMLAWDTIPELLSLLRLQYLLLQKGYMRRSDELVSFLIHNAASSSEVKKSKSSSLASVEESRRRSSRVAKYTQHDTETAIGAAQDMQHVLSVDGNIIFRRKSHLLVYRESGWDTARVVQSKDSAESVLSSFSTVWARDKSNNDSEGDPFLRLYRENASRFNSVFASGSSSSTLDTSEITASSQRLGHSEYGPGGLRQLVLAEWDIVNDICDKIPLSGLDYMWITMKIMDIFEAVEKSLESMSVEKFLYWGRRDHRWISRIGYEKIWPNRSEAVEEEELVEEKESHLKIEEDKTEKVKQESNA</sequence>
<keyword evidence="4" id="KW-1185">Reference proteome</keyword>
<dbReference type="Pfam" id="PF20253">
    <property type="entry name" value="DUF6604"/>
    <property type="match status" value="1"/>
</dbReference>
<feature type="region of interest" description="Disordered" evidence="1">
    <location>
        <begin position="168"/>
        <end position="213"/>
    </location>
</feature>
<dbReference type="PIRSF" id="PIRSF028035">
    <property type="entry name" value="UCP028035"/>
    <property type="match status" value="1"/>
</dbReference>
<dbReference type="Proteomes" id="UP000716446">
    <property type="component" value="Unassembled WGS sequence"/>
</dbReference>
<protein>
    <recommendedName>
        <fullName evidence="2">DUF6604 domain-containing protein</fullName>
    </recommendedName>
</protein>
<reference evidence="3" key="1">
    <citation type="submission" date="2020-06" db="EMBL/GenBank/DDBJ databases">
        <authorList>
            <person name="Onetto C."/>
        </authorList>
    </citation>
    <scope>NUCLEOTIDE SEQUENCE</scope>
</reference>
<dbReference type="AlphaFoldDB" id="A0A9N8J7E7"/>
<evidence type="ECO:0000259" key="2">
    <source>
        <dbReference type="Pfam" id="PF20253"/>
    </source>
</evidence>